<dbReference type="STRING" id="1908237.BEN47_09960"/>
<organism evidence="7 8">
    <name type="scientific">Hymenobacter lapidarius</name>
    <dbReference type="NCBI Taxonomy" id="1908237"/>
    <lineage>
        <taxon>Bacteria</taxon>
        <taxon>Pseudomonadati</taxon>
        <taxon>Bacteroidota</taxon>
        <taxon>Cytophagia</taxon>
        <taxon>Cytophagales</taxon>
        <taxon>Hymenobacteraceae</taxon>
        <taxon>Hymenobacter</taxon>
    </lineage>
</organism>
<keyword evidence="1" id="KW-0547">Nucleotide-binding</keyword>
<dbReference type="GO" id="GO:0005524">
    <property type="term" value="F:ATP binding"/>
    <property type="evidence" value="ECO:0007669"/>
    <property type="project" value="UniProtKB-KW"/>
</dbReference>
<keyword evidence="3" id="KW-0805">Transcription regulation</keyword>
<evidence type="ECO:0000313" key="8">
    <source>
        <dbReference type="Proteomes" id="UP000176294"/>
    </source>
</evidence>
<evidence type="ECO:0000256" key="3">
    <source>
        <dbReference type="ARBA" id="ARBA00023015"/>
    </source>
</evidence>
<dbReference type="CDD" id="cd00009">
    <property type="entry name" value="AAA"/>
    <property type="match status" value="1"/>
</dbReference>
<dbReference type="InterPro" id="IPR025943">
    <property type="entry name" value="Sigma_54_int_dom_ATP-bd_2"/>
</dbReference>
<feature type="domain" description="Sigma-54 factor interaction" evidence="6">
    <location>
        <begin position="208"/>
        <end position="434"/>
    </location>
</feature>
<sequence length="513" mass="56627">MAHLLVSWIAYSHDFIYTAGQKAASSINEIGPTVQFHQHFYAAGGYDKHVLLYSNPKQELQTEHLANLVRRQHPGRVVQAELLEVRDVISLAEVKTKIETWLLQHREHELTLYFSPGTSIMQLSWFIAHTTLGLDTHLVQTREGKFNPDGRPSLLELDVSQSAVPMTAIVREQQVANRTAALALRPARRNHAMVKASPTMSTEFLLLPGLQRVYGLAAKVAGADKVTVLVRGESGTGKEHLARTVHEKSARHHQPYLPINCAALTDSVLESRLFGYVKGAFTGAEKDTKGLFELAHGGTIFLDEIGDISPALQATLLRVVQMGEIQPLGGQPRQVDVRVIAATHADLLERCGQGRFRWDLYYRLAVAELELPTLRELPQDERGKLLDFLIHQKQASLQRKVPLELAPATREKLLAYPFPGNVRELENLVETLYVFSEPSQLILPADLPRRLHANAAGVSAATSLTLAAAMAAHVARVVAQCGGVKRQAAQLLGIDVRVVTKHLHLHKQAAATT</sequence>
<evidence type="ECO:0000256" key="5">
    <source>
        <dbReference type="ARBA" id="ARBA00023163"/>
    </source>
</evidence>
<evidence type="ECO:0000256" key="1">
    <source>
        <dbReference type="ARBA" id="ARBA00022741"/>
    </source>
</evidence>
<gene>
    <name evidence="7" type="ORF">BEN47_09960</name>
</gene>
<dbReference type="Pfam" id="PF00158">
    <property type="entry name" value="Sigma54_activat"/>
    <property type="match status" value="1"/>
</dbReference>
<dbReference type="InterPro" id="IPR025662">
    <property type="entry name" value="Sigma_54_int_dom_ATP-bd_1"/>
</dbReference>
<proteinExistence type="predicted"/>
<dbReference type="InterPro" id="IPR025944">
    <property type="entry name" value="Sigma_54_int_dom_CS"/>
</dbReference>
<dbReference type="FunFam" id="3.40.50.300:FF:000006">
    <property type="entry name" value="DNA-binding transcriptional regulator NtrC"/>
    <property type="match status" value="1"/>
</dbReference>
<evidence type="ECO:0000259" key="6">
    <source>
        <dbReference type="PROSITE" id="PS50045"/>
    </source>
</evidence>
<comment type="caution">
    <text evidence="7">The sequence shown here is derived from an EMBL/GenBank/DDBJ whole genome shotgun (WGS) entry which is preliminary data.</text>
</comment>
<dbReference type="GO" id="GO:0006355">
    <property type="term" value="P:regulation of DNA-templated transcription"/>
    <property type="evidence" value="ECO:0007669"/>
    <property type="project" value="InterPro"/>
</dbReference>
<dbReference type="PANTHER" id="PTHR32071:SF81">
    <property type="entry name" value="PROPIONATE CATABOLISM OPERON REGULATORY PROTEIN"/>
    <property type="match status" value="1"/>
</dbReference>
<dbReference type="GO" id="GO:0003677">
    <property type="term" value="F:DNA binding"/>
    <property type="evidence" value="ECO:0007669"/>
    <property type="project" value="UniProtKB-KW"/>
</dbReference>
<dbReference type="RefSeq" id="WP_070725315.1">
    <property type="nucleotide sequence ID" value="NZ_MDZB01000068.1"/>
</dbReference>
<dbReference type="PANTHER" id="PTHR32071">
    <property type="entry name" value="TRANSCRIPTIONAL REGULATORY PROTEIN"/>
    <property type="match status" value="1"/>
</dbReference>
<protein>
    <recommendedName>
        <fullName evidence="6">Sigma-54 factor interaction domain-containing protein</fullName>
    </recommendedName>
</protein>
<reference evidence="7 8" key="1">
    <citation type="submission" date="2016-08" db="EMBL/GenBank/DDBJ databases">
        <title>Hymenobacter coccineus sp. nov., Hymenobacter lapidarius sp. nov. and Hymenobacter glacialis sp. nov., isolated from Antarctic soil.</title>
        <authorList>
            <person name="Sedlacek I."/>
            <person name="Kralova S."/>
            <person name="Kyrova K."/>
            <person name="Maslanova I."/>
            <person name="Stankova E."/>
            <person name="Vrbovska V."/>
            <person name="Nemec M."/>
            <person name="Bartak M."/>
            <person name="Svec P."/>
            <person name="Busse H.-J."/>
            <person name="Pantucek R."/>
        </authorList>
    </citation>
    <scope>NUCLEOTIDE SEQUENCE [LARGE SCALE GENOMIC DNA]</scope>
    <source>
        <strain evidence="7 8">CCM 8643</strain>
    </source>
</reference>
<dbReference type="InterPro" id="IPR002078">
    <property type="entry name" value="Sigma_54_int"/>
</dbReference>
<dbReference type="PROSITE" id="PS50045">
    <property type="entry name" value="SIGMA54_INTERACT_4"/>
    <property type="match status" value="1"/>
</dbReference>
<dbReference type="OrthoDB" id="9771372at2"/>
<keyword evidence="2" id="KW-0067">ATP-binding</keyword>
<evidence type="ECO:0000313" key="7">
    <source>
        <dbReference type="EMBL" id="OGX88062.1"/>
    </source>
</evidence>
<keyword evidence="8" id="KW-1185">Reference proteome</keyword>
<accession>A0A1G1TB12</accession>
<dbReference type="Proteomes" id="UP000176294">
    <property type="component" value="Unassembled WGS sequence"/>
</dbReference>
<evidence type="ECO:0000256" key="2">
    <source>
        <dbReference type="ARBA" id="ARBA00022840"/>
    </source>
</evidence>
<dbReference type="Gene3D" id="3.40.50.300">
    <property type="entry name" value="P-loop containing nucleotide triphosphate hydrolases"/>
    <property type="match status" value="1"/>
</dbReference>
<dbReference type="PROSITE" id="PS00688">
    <property type="entry name" value="SIGMA54_INTERACT_3"/>
    <property type="match status" value="1"/>
</dbReference>
<evidence type="ECO:0000256" key="4">
    <source>
        <dbReference type="ARBA" id="ARBA00023125"/>
    </source>
</evidence>
<dbReference type="EMBL" id="MDZB01000068">
    <property type="protein sequence ID" value="OGX88062.1"/>
    <property type="molecule type" value="Genomic_DNA"/>
</dbReference>
<dbReference type="InterPro" id="IPR003593">
    <property type="entry name" value="AAA+_ATPase"/>
</dbReference>
<dbReference type="SUPFAM" id="SSF52540">
    <property type="entry name" value="P-loop containing nucleoside triphosphate hydrolases"/>
    <property type="match status" value="1"/>
</dbReference>
<dbReference type="PROSITE" id="PS00676">
    <property type="entry name" value="SIGMA54_INTERACT_2"/>
    <property type="match status" value="1"/>
</dbReference>
<dbReference type="SMART" id="SM00382">
    <property type="entry name" value="AAA"/>
    <property type="match status" value="1"/>
</dbReference>
<dbReference type="AlphaFoldDB" id="A0A1G1TB12"/>
<keyword evidence="5" id="KW-0804">Transcription</keyword>
<dbReference type="Gene3D" id="1.10.8.60">
    <property type="match status" value="1"/>
</dbReference>
<name>A0A1G1TB12_9BACT</name>
<dbReference type="Pfam" id="PF25601">
    <property type="entry name" value="AAA_lid_14"/>
    <property type="match status" value="1"/>
</dbReference>
<dbReference type="InterPro" id="IPR058031">
    <property type="entry name" value="AAA_lid_NorR"/>
</dbReference>
<keyword evidence="4" id="KW-0238">DNA-binding</keyword>
<dbReference type="PROSITE" id="PS00675">
    <property type="entry name" value="SIGMA54_INTERACT_1"/>
    <property type="match status" value="1"/>
</dbReference>
<dbReference type="InterPro" id="IPR027417">
    <property type="entry name" value="P-loop_NTPase"/>
</dbReference>